<dbReference type="PANTHER" id="PTHR34766:SF1">
    <property type="entry name" value="UPF0449 PROTEIN C19ORF25"/>
    <property type="match status" value="1"/>
</dbReference>
<feature type="coiled-coil region" evidence="2">
    <location>
        <begin position="85"/>
        <end position="112"/>
    </location>
</feature>
<dbReference type="Proteomes" id="UP001168990">
    <property type="component" value="Unassembled WGS sequence"/>
</dbReference>
<dbReference type="Pfam" id="PF15136">
    <property type="entry name" value="UPF0449"/>
    <property type="match status" value="1"/>
</dbReference>
<comment type="caution">
    <text evidence="3">The sequence shown here is derived from an EMBL/GenBank/DDBJ whole genome shotgun (WGS) entry which is preliminary data.</text>
</comment>
<dbReference type="EMBL" id="JAQQBS010000002">
    <property type="protein sequence ID" value="KAK0172310.1"/>
    <property type="molecule type" value="Genomic_DNA"/>
</dbReference>
<evidence type="ECO:0000256" key="2">
    <source>
        <dbReference type="SAM" id="Coils"/>
    </source>
</evidence>
<keyword evidence="4" id="KW-1185">Reference proteome</keyword>
<reference evidence="3" key="1">
    <citation type="journal article" date="2023" name="bioRxiv">
        <title>Scaffold-level genome assemblies of two parasitoid biocontrol wasps reveal the parthenogenesis mechanism and an associated novel virus.</title>
        <authorList>
            <person name="Inwood S."/>
            <person name="Skelly J."/>
            <person name="Guhlin J."/>
            <person name="Harrop T."/>
            <person name="Goldson S."/>
            <person name="Dearden P."/>
        </authorList>
    </citation>
    <scope>NUCLEOTIDE SEQUENCE</scope>
    <source>
        <strain evidence="3">Irish</strain>
        <tissue evidence="3">Whole body</tissue>
    </source>
</reference>
<sequence length="112" mass="12812">MFSSKKNKLPPRPSLPSSEQILEDLNNVNISDIAFSILPNDNTQSTDLHFPTNVNDAENIYDKARRYLDGKQKLKVLSDILNVEEKSLQIDYEEIEKLAQEIRNQAQAVLLK</sequence>
<proteinExistence type="inferred from homology"/>
<comment type="similarity">
    <text evidence="1">Belongs to the UPF0449 family.</text>
</comment>
<evidence type="ECO:0000313" key="4">
    <source>
        <dbReference type="Proteomes" id="UP001168990"/>
    </source>
</evidence>
<evidence type="ECO:0000313" key="3">
    <source>
        <dbReference type="EMBL" id="KAK0172310.1"/>
    </source>
</evidence>
<dbReference type="InterPro" id="IPR028227">
    <property type="entry name" value="UPF0449"/>
</dbReference>
<gene>
    <name evidence="3" type="ORF">PV328_005645</name>
</gene>
<keyword evidence="2" id="KW-0175">Coiled coil</keyword>
<protein>
    <submittedName>
        <fullName evidence="3">Uncharacterized protein</fullName>
    </submittedName>
</protein>
<dbReference type="PANTHER" id="PTHR34766">
    <property type="entry name" value="UPF0449 PROTEIN C19ORF25"/>
    <property type="match status" value="1"/>
</dbReference>
<name>A0AA39FMW5_9HYME</name>
<evidence type="ECO:0000256" key="1">
    <source>
        <dbReference type="ARBA" id="ARBA00006137"/>
    </source>
</evidence>
<organism evidence="3 4">
    <name type="scientific">Microctonus aethiopoides</name>
    <dbReference type="NCBI Taxonomy" id="144406"/>
    <lineage>
        <taxon>Eukaryota</taxon>
        <taxon>Metazoa</taxon>
        <taxon>Ecdysozoa</taxon>
        <taxon>Arthropoda</taxon>
        <taxon>Hexapoda</taxon>
        <taxon>Insecta</taxon>
        <taxon>Pterygota</taxon>
        <taxon>Neoptera</taxon>
        <taxon>Endopterygota</taxon>
        <taxon>Hymenoptera</taxon>
        <taxon>Apocrita</taxon>
        <taxon>Ichneumonoidea</taxon>
        <taxon>Braconidae</taxon>
        <taxon>Euphorinae</taxon>
        <taxon>Microctonus</taxon>
    </lineage>
</organism>
<accession>A0AA39FMW5</accession>
<dbReference type="AlphaFoldDB" id="A0AA39FMW5"/>
<reference evidence="3" key="2">
    <citation type="submission" date="2023-03" db="EMBL/GenBank/DDBJ databases">
        <authorList>
            <person name="Inwood S.N."/>
            <person name="Skelly J.G."/>
            <person name="Guhlin J."/>
            <person name="Harrop T.W.R."/>
            <person name="Goldson S.G."/>
            <person name="Dearden P.K."/>
        </authorList>
    </citation>
    <scope>NUCLEOTIDE SEQUENCE</scope>
    <source>
        <strain evidence="3">Irish</strain>
        <tissue evidence="3">Whole body</tissue>
    </source>
</reference>